<dbReference type="PANTHER" id="PTHR11647:SF1">
    <property type="entry name" value="COLLAPSIN RESPONSE MEDIATOR PROTEIN"/>
    <property type="match status" value="1"/>
</dbReference>
<dbReference type="Proteomes" id="UP000295008">
    <property type="component" value="Unassembled WGS sequence"/>
</dbReference>
<dbReference type="GO" id="GO:0016810">
    <property type="term" value="F:hydrolase activity, acting on carbon-nitrogen (but not peptide) bonds"/>
    <property type="evidence" value="ECO:0007669"/>
    <property type="project" value="InterPro"/>
</dbReference>
<sequence length="462" mass="49043">MSDFELVIRNGTLIDPERRRVTVGNLGVQNGRIAALTRAELAGEREIDAGLRAVCPGFIDIHAHVDGHPYSARRMAGQGVTTTVGGNCGMGPLDLEDCFAGLDRRGFPIHQAMLVGHSFALREAAGARNPRRPATPEQIRTMLALAEKALAAGAAGISFGLEYAPGSSWEEVLALSQLAARHGKLVAIHLRTDGWAGLDALREALRLNERTGAALQISHLAYQLGMGMMTEAVGMLDAAVAGGRDVTADSGMYHAFATYIGSAVFDEGCVAKWGCGYQDLYAATGPYAGKPLTEAIYRELRAGRGRDVVVAFAGREAEVYEALLPEYVMVSSDGAVGRPGPGNGHPQDVGTFPRFFQKAVRETGTLSLLEAVRRCTLLPAERLGLKNKGRLRVGADADLVIFDPETIADRAGYPGFGQPDAAPAGIRAVIVNGVVVAEEGAVRETALPGRAVRAANQVWHWV</sequence>
<organism evidence="2 3">
    <name type="scientific">Hydrogenispora ethanolica</name>
    <dbReference type="NCBI Taxonomy" id="1082276"/>
    <lineage>
        <taxon>Bacteria</taxon>
        <taxon>Bacillati</taxon>
        <taxon>Bacillota</taxon>
        <taxon>Hydrogenispora</taxon>
    </lineage>
</organism>
<dbReference type="RefSeq" id="WP_132014136.1">
    <property type="nucleotide sequence ID" value="NZ_SLUN01000010.1"/>
</dbReference>
<dbReference type="PANTHER" id="PTHR11647">
    <property type="entry name" value="HYDRANTOINASE/DIHYDROPYRIMIDINASE FAMILY MEMBER"/>
    <property type="match status" value="1"/>
</dbReference>
<evidence type="ECO:0000313" key="2">
    <source>
        <dbReference type="EMBL" id="TCL70046.1"/>
    </source>
</evidence>
<dbReference type="OrthoDB" id="9775607at2"/>
<evidence type="ECO:0000313" key="3">
    <source>
        <dbReference type="Proteomes" id="UP000295008"/>
    </source>
</evidence>
<name>A0A4R1RUA6_HYDET</name>
<dbReference type="InterPro" id="IPR050378">
    <property type="entry name" value="Metallo-dep_Hydrolases_sf"/>
</dbReference>
<gene>
    <name evidence="2" type="ORF">EDC14_101035</name>
</gene>
<dbReference type="InterPro" id="IPR032466">
    <property type="entry name" value="Metal_Hydrolase"/>
</dbReference>
<dbReference type="SUPFAM" id="SSF51556">
    <property type="entry name" value="Metallo-dependent hydrolases"/>
    <property type="match status" value="1"/>
</dbReference>
<evidence type="ECO:0000259" key="1">
    <source>
        <dbReference type="Pfam" id="PF07969"/>
    </source>
</evidence>
<dbReference type="InterPro" id="IPR011059">
    <property type="entry name" value="Metal-dep_hydrolase_composite"/>
</dbReference>
<dbReference type="AlphaFoldDB" id="A0A4R1RUA6"/>
<accession>A0A4R1RUA6</accession>
<dbReference type="SUPFAM" id="SSF51338">
    <property type="entry name" value="Composite domain of metallo-dependent hydrolases"/>
    <property type="match status" value="1"/>
</dbReference>
<dbReference type="Pfam" id="PF07969">
    <property type="entry name" value="Amidohydro_3"/>
    <property type="match status" value="2"/>
</dbReference>
<comment type="caution">
    <text evidence="2">The sequence shown here is derived from an EMBL/GenBank/DDBJ whole genome shotgun (WGS) entry which is preliminary data.</text>
</comment>
<keyword evidence="3" id="KW-1185">Reference proteome</keyword>
<reference evidence="2 3" key="1">
    <citation type="submission" date="2019-03" db="EMBL/GenBank/DDBJ databases">
        <title>Genomic Encyclopedia of Type Strains, Phase IV (KMG-IV): sequencing the most valuable type-strain genomes for metagenomic binning, comparative biology and taxonomic classification.</title>
        <authorList>
            <person name="Goeker M."/>
        </authorList>
    </citation>
    <scope>NUCLEOTIDE SEQUENCE [LARGE SCALE GENOMIC DNA]</scope>
    <source>
        <strain evidence="2 3">LX-B</strain>
    </source>
</reference>
<feature type="domain" description="Amidohydrolase 3" evidence="1">
    <location>
        <begin position="358"/>
        <end position="437"/>
    </location>
</feature>
<dbReference type="EMBL" id="SLUN01000010">
    <property type="protein sequence ID" value="TCL70046.1"/>
    <property type="molecule type" value="Genomic_DNA"/>
</dbReference>
<feature type="domain" description="Amidohydrolase 3" evidence="1">
    <location>
        <begin position="45"/>
        <end position="247"/>
    </location>
</feature>
<dbReference type="Gene3D" id="3.20.20.140">
    <property type="entry name" value="Metal-dependent hydrolases"/>
    <property type="match status" value="1"/>
</dbReference>
<protein>
    <submittedName>
        <fullName evidence="2">N-acyl-D-amino-acid deacylase</fullName>
    </submittedName>
</protein>
<proteinExistence type="predicted"/>
<dbReference type="InterPro" id="IPR013108">
    <property type="entry name" value="Amidohydro_3"/>
</dbReference>